<feature type="domain" description="C2H2-type" evidence="12">
    <location>
        <begin position="564"/>
        <end position="591"/>
    </location>
</feature>
<dbReference type="InterPro" id="IPR036236">
    <property type="entry name" value="Znf_C2H2_sf"/>
</dbReference>
<proteinExistence type="predicted"/>
<dbReference type="Gene3D" id="3.30.160.60">
    <property type="entry name" value="Classic Zinc Finger"/>
    <property type="match status" value="4"/>
</dbReference>
<name>A0A6A6RPG7_9PLEO</name>
<dbReference type="PROSITE" id="PS00028">
    <property type="entry name" value="ZINC_FINGER_C2H2_1"/>
    <property type="match status" value="2"/>
</dbReference>
<dbReference type="SMART" id="SM00355">
    <property type="entry name" value="ZnF_C2H2"/>
    <property type="match status" value="6"/>
</dbReference>
<dbReference type="PROSITE" id="PS50157">
    <property type="entry name" value="ZINC_FINGER_C2H2_2"/>
    <property type="match status" value="4"/>
</dbReference>
<evidence type="ECO:0000256" key="7">
    <source>
        <dbReference type="ARBA" id="ARBA00023125"/>
    </source>
</evidence>
<dbReference type="GO" id="GO:0000978">
    <property type="term" value="F:RNA polymerase II cis-regulatory region sequence-specific DNA binding"/>
    <property type="evidence" value="ECO:0007669"/>
    <property type="project" value="UniProtKB-ARBA"/>
</dbReference>
<dbReference type="AlphaFoldDB" id="A0A6A6RPG7"/>
<evidence type="ECO:0000256" key="8">
    <source>
        <dbReference type="ARBA" id="ARBA00023163"/>
    </source>
</evidence>
<dbReference type="GO" id="GO:0008270">
    <property type="term" value="F:zinc ion binding"/>
    <property type="evidence" value="ECO:0007669"/>
    <property type="project" value="UniProtKB-KW"/>
</dbReference>
<organism evidence="13 14">
    <name type="scientific">Massarina eburnea CBS 473.64</name>
    <dbReference type="NCBI Taxonomy" id="1395130"/>
    <lineage>
        <taxon>Eukaryota</taxon>
        <taxon>Fungi</taxon>
        <taxon>Dikarya</taxon>
        <taxon>Ascomycota</taxon>
        <taxon>Pezizomycotina</taxon>
        <taxon>Dothideomycetes</taxon>
        <taxon>Pleosporomycetidae</taxon>
        <taxon>Pleosporales</taxon>
        <taxon>Massarineae</taxon>
        <taxon>Massarinaceae</taxon>
        <taxon>Massarina</taxon>
    </lineage>
</organism>
<dbReference type="GO" id="GO:0000981">
    <property type="term" value="F:DNA-binding transcription factor activity, RNA polymerase II-specific"/>
    <property type="evidence" value="ECO:0007669"/>
    <property type="project" value="UniProtKB-ARBA"/>
</dbReference>
<dbReference type="FunFam" id="3.30.160.60:FF:000125">
    <property type="entry name" value="Putative zinc finger protein 143"/>
    <property type="match status" value="1"/>
</dbReference>
<reference evidence="13" key="1">
    <citation type="journal article" date="2020" name="Stud. Mycol.">
        <title>101 Dothideomycetes genomes: a test case for predicting lifestyles and emergence of pathogens.</title>
        <authorList>
            <person name="Haridas S."/>
            <person name="Albert R."/>
            <person name="Binder M."/>
            <person name="Bloem J."/>
            <person name="Labutti K."/>
            <person name="Salamov A."/>
            <person name="Andreopoulos B."/>
            <person name="Baker S."/>
            <person name="Barry K."/>
            <person name="Bills G."/>
            <person name="Bluhm B."/>
            <person name="Cannon C."/>
            <person name="Castanera R."/>
            <person name="Culley D."/>
            <person name="Daum C."/>
            <person name="Ezra D."/>
            <person name="Gonzalez J."/>
            <person name="Henrissat B."/>
            <person name="Kuo A."/>
            <person name="Liang C."/>
            <person name="Lipzen A."/>
            <person name="Lutzoni F."/>
            <person name="Magnuson J."/>
            <person name="Mondo S."/>
            <person name="Nolan M."/>
            <person name="Ohm R."/>
            <person name="Pangilinan J."/>
            <person name="Park H.-J."/>
            <person name="Ramirez L."/>
            <person name="Alfaro M."/>
            <person name="Sun H."/>
            <person name="Tritt A."/>
            <person name="Yoshinaga Y."/>
            <person name="Zwiers L.-H."/>
            <person name="Turgeon B."/>
            <person name="Goodwin S."/>
            <person name="Spatafora J."/>
            <person name="Crous P."/>
            <person name="Grigoriev I."/>
        </authorList>
    </citation>
    <scope>NUCLEOTIDE SEQUENCE</scope>
    <source>
        <strain evidence="13">CBS 473.64</strain>
    </source>
</reference>
<feature type="domain" description="C2H2-type" evidence="12">
    <location>
        <begin position="477"/>
        <end position="504"/>
    </location>
</feature>
<dbReference type="SUPFAM" id="SSF57667">
    <property type="entry name" value="beta-beta-alpha zinc fingers"/>
    <property type="match status" value="2"/>
</dbReference>
<evidence type="ECO:0000256" key="6">
    <source>
        <dbReference type="ARBA" id="ARBA00023015"/>
    </source>
</evidence>
<comment type="subcellular location">
    <subcellularLocation>
        <location evidence="1">Nucleus</location>
    </subcellularLocation>
</comment>
<evidence type="ECO:0000256" key="10">
    <source>
        <dbReference type="PROSITE-ProRule" id="PRU00042"/>
    </source>
</evidence>
<keyword evidence="8" id="KW-0804">Transcription</keyword>
<gene>
    <name evidence="13" type="ORF">P280DRAFT_136872</name>
</gene>
<keyword evidence="9" id="KW-0539">Nucleus</keyword>
<dbReference type="GO" id="GO:0005634">
    <property type="term" value="C:nucleus"/>
    <property type="evidence" value="ECO:0007669"/>
    <property type="project" value="UniProtKB-SubCell"/>
</dbReference>
<dbReference type="PANTHER" id="PTHR47772">
    <property type="entry name" value="ZINC FINGER PROTEIN 200"/>
    <property type="match status" value="1"/>
</dbReference>
<keyword evidence="7" id="KW-0238">DNA-binding</keyword>
<evidence type="ECO:0000256" key="11">
    <source>
        <dbReference type="SAM" id="MobiDB-lite"/>
    </source>
</evidence>
<evidence type="ECO:0000256" key="9">
    <source>
        <dbReference type="ARBA" id="ARBA00023242"/>
    </source>
</evidence>
<keyword evidence="5" id="KW-0862">Zinc</keyword>
<dbReference type="FunFam" id="3.30.160.60:FF:000446">
    <property type="entry name" value="Zinc finger protein"/>
    <property type="match status" value="1"/>
</dbReference>
<keyword evidence="14" id="KW-1185">Reference proteome</keyword>
<feature type="domain" description="C2H2-type" evidence="12">
    <location>
        <begin position="535"/>
        <end position="563"/>
    </location>
</feature>
<dbReference type="FunFam" id="3.30.160.60:FF:000614">
    <property type="entry name" value="Zinc finger protein 142"/>
    <property type="match status" value="1"/>
</dbReference>
<protein>
    <recommendedName>
        <fullName evidence="12">C2H2-type domain-containing protein</fullName>
    </recommendedName>
</protein>
<keyword evidence="4 10" id="KW-0863">Zinc-finger</keyword>
<evidence type="ECO:0000313" key="14">
    <source>
        <dbReference type="Proteomes" id="UP000799753"/>
    </source>
</evidence>
<evidence type="ECO:0000256" key="4">
    <source>
        <dbReference type="ARBA" id="ARBA00022771"/>
    </source>
</evidence>
<dbReference type="PANTHER" id="PTHR47772:SF4">
    <property type="entry name" value="ZFP64 ZINC FINGER PROTEIN"/>
    <property type="match status" value="1"/>
</dbReference>
<feature type="region of interest" description="Disordered" evidence="11">
    <location>
        <begin position="34"/>
        <end position="53"/>
    </location>
</feature>
<keyword evidence="3" id="KW-0677">Repeat</keyword>
<evidence type="ECO:0000313" key="13">
    <source>
        <dbReference type="EMBL" id="KAF2637035.1"/>
    </source>
</evidence>
<dbReference type="InterPro" id="IPR013087">
    <property type="entry name" value="Znf_C2H2_type"/>
</dbReference>
<evidence type="ECO:0000256" key="1">
    <source>
        <dbReference type="ARBA" id="ARBA00004123"/>
    </source>
</evidence>
<evidence type="ECO:0000256" key="2">
    <source>
        <dbReference type="ARBA" id="ARBA00022723"/>
    </source>
</evidence>
<feature type="domain" description="C2H2-type" evidence="12">
    <location>
        <begin position="505"/>
        <end position="534"/>
    </location>
</feature>
<keyword evidence="2" id="KW-0479">Metal-binding</keyword>
<feature type="region of interest" description="Disordered" evidence="11">
    <location>
        <begin position="1"/>
        <end position="28"/>
    </location>
</feature>
<keyword evidence="6" id="KW-0805">Transcription regulation</keyword>
<accession>A0A6A6RPG7</accession>
<evidence type="ECO:0000256" key="3">
    <source>
        <dbReference type="ARBA" id="ARBA00022737"/>
    </source>
</evidence>
<dbReference type="InterPro" id="IPR050636">
    <property type="entry name" value="C2H2-ZF_domain-containing"/>
</dbReference>
<dbReference type="Proteomes" id="UP000799753">
    <property type="component" value="Unassembled WGS sequence"/>
</dbReference>
<evidence type="ECO:0000256" key="5">
    <source>
        <dbReference type="ARBA" id="ARBA00022833"/>
    </source>
</evidence>
<evidence type="ECO:0000259" key="12">
    <source>
        <dbReference type="PROSITE" id="PS50157"/>
    </source>
</evidence>
<sequence>MQNAAPDPNNDHDSAYGDSDDFFWPDSMFPSPTALAGTKRSADSQDAHSAAPGLGPAKECRACEHVGCFSPGSDLRLSKRKASAADVSAFYRPDDHVSMSLEIDQQFPDICFEQFCQDCNLDTSCNSPPCLLPCPEAQCEQEACWDPHCQNTCDDAHCDQQYCVDRGHCDQQPCIDSCIDPECTKNSATPESCPNEEPDNECHLSHSEPTPAGTIYCYDSAPCHFQEGLHGFDPSLSSYESYPCYSQTHGTWDHGTPQASSVATPSLSYHTSLESAFSTQPPPTPTQRPTQAQCYLNIPTEHCHIDNSCCHGASRACGDDPSAPPEYLDLFNKSIAPGNALANNLTDFGLGTDYSSLAASAAFDQKLEDSMLGLDHSWMLQAPLYSNALQSFAAEPATKLDLLASAVQSDLFKTEFPSDIQCFEAGSATDEQQVRICKWQHNPGVLCLAHFDNAEALHKHIKTVHVDNCHRSFCQWEGCDAGSKDFKQRSKLSRHLLGHAGHRPYACRFDGCDKTFATNQAKANHERTHTGDRPYECKQCGYTTTTYTQLQTHISALHEGKKPHKCRFCDFSCADSSNLSKHERTHQTLRPYRCIQPGCTFKPDCRWENLKRHLRRSGHCPELLVEGSEEHKTYRDVVRREIDEFNKRSGEERITKVARRKSRA</sequence>
<dbReference type="EMBL" id="MU006795">
    <property type="protein sequence ID" value="KAF2637035.1"/>
    <property type="molecule type" value="Genomic_DNA"/>
</dbReference>
<dbReference type="OrthoDB" id="3437960at2759"/>